<dbReference type="SUPFAM" id="SSF52777">
    <property type="entry name" value="CoA-dependent acyltransferases"/>
    <property type="match status" value="4"/>
</dbReference>
<accession>A0ABX7P778</accession>
<dbReference type="Gene3D" id="3.30.559.30">
    <property type="entry name" value="Nonribosomal peptide synthetase, condensation domain"/>
    <property type="match status" value="2"/>
</dbReference>
<dbReference type="EMBL" id="CP071090">
    <property type="protein sequence ID" value="QSQ26344.1"/>
    <property type="molecule type" value="Genomic_DNA"/>
</dbReference>
<evidence type="ECO:0000313" key="6">
    <source>
        <dbReference type="EMBL" id="QSQ26344.1"/>
    </source>
</evidence>
<dbReference type="InterPro" id="IPR020845">
    <property type="entry name" value="AMP-binding_CS"/>
</dbReference>
<evidence type="ECO:0000256" key="4">
    <source>
        <dbReference type="SAM" id="MobiDB-lite"/>
    </source>
</evidence>
<dbReference type="InterPro" id="IPR025110">
    <property type="entry name" value="AMP-bd_C"/>
</dbReference>
<dbReference type="PROSITE" id="PS50075">
    <property type="entry name" value="CARRIER"/>
    <property type="match status" value="1"/>
</dbReference>
<dbReference type="InterPro" id="IPR020806">
    <property type="entry name" value="PKS_PP-bd"/>
</dbReference>
<proteinExistence type="predicted"/>
<dbReference type="Pfam" id="PF00501">
    <property type="entry name" value="AMP-binding"/>
    <property type="match status" value="1"/>
</dbReference>
<evidence type="ECO:0000256" key="2">
    <source>
        <dbReference type="ARBA" id="ARBA00022450"/>
    </source>
</evidence>
<comment type="cofactor">
    <cofactor evidence="1">
        <name>pantetheine 4'-phosphate</name>
        <dbReference type="ChEBI" id="CHEBI:47942"/>
    </cofactor>
</comment>
<dbReference type="InterPro" id="IPR001242">
    <property type="entry name" value="Condensation_dom"/>
</dbReference>
<keyword evidence="2" id="KW-0596">Phosphopantetheine</keyword>
<evidence type="ECO:0000256" key="1">
    <source>
        <dbReference type="ARBA" id="ARBA00001957"/>
    </source>
</evidence>
<dbReference type="SMART" id="SM00823">
    <property type="entry name" value="PKS_PP"/>
    <property type="match status" value="1"/>
</dbReference>
<evidence type="ECO:0000256" key="3">
    <source>
        <dbReference type="ARBA" id="ARBA00022553"/>
    </source>
</evidence>
<dbReference type="Pfam" id="PF13193">
    <property type="entry name" value="AMP-binding_C"/>
    <property type="match status" value="1"/>
</dbReference>
<dbReference type="Gene3D" id="3.30.559.10">
    <property type="entry name" value="Chloramphenicol acetyltransferase-like domain"/>
    <property type="match status" value="2"/>
</dbReference>
<evidence type="ECO:0000313" key="7">
    <source>
        <dbReference type="Proteomes" id="UP000662747"/>
    </source>
</evidence>
<dbReference type="NCBIfam" id="TIGR01733">
    <property type="entry name" value="AA-adenyl-dom"/>
    <property type="match status" value="1"/>
</dbReference>
<feature type="region of interest" description="Disordered" evidence="4">
    <location>
        <begin position="972"/>
        <end position="995"/>
    </location>
</feature>
<dbReference type="Gene3D" id="3.30.300.30">
    <property type="match status" value="1"/>
</dbReference>
<dbReference type="InterPro" id="IPR009081">
    <property type="entry name" value="PP-bd_ACP"/>
</dbReference>
<dbReference type="InterPro" id="IPR023213">
    <property type="entry name" value="CAT-like_dom_sf"/>
</dbReference>
<gene>
    <name evidence="6" type="ORF">JY651_16025</name>
</gene>
<dbReference type="Proteomes" id="UP000662747">
    <property type="component" value="Chromosome"/>
</dbReference>
<dbReference type="CDD" id="cd19531">
    <property type="entry name" value="LCL_NRPS-like"/>
    <property type="match status" value="2"/>
</dbReference>
<feature type="domain" description="Carrier" evidence="5">
    <location>
        <begin position="994"/>
        <end position="1069"/>
    </location>
</feature>
<keyword evidence="3" id="KW-0597">Phosphoprotein</keyword>
<dbReference type="PANTHER" id="PTHR45527:SF1">
    <property type="entry name" value="FATTY ACID SYNTHASE"/>
    <property type="match status" value="1"/>
</dbReference>
<evidence type="ECO:0000259" key="5">
    <source>
        <dbReference type="PROSITE" id="PS50075"/>
    </source>
</evidence>
<dbReference type="PROSITE" id="PS00012">
    <property type="entry name" value="PHOSPHOPANTETHEINE"/>
    <property type="match status" value="1"/>
</dbReference>
<dbReference type="Pfam" id="PF00550">
    <property type="entry name" value="PP-binding"/>
    <property type="match status" value="1"/>
</dbReference>
<dbReference type="Gene3D" id="2.30.38.10">
    <property type="entry name" value="Luciferase, Domain 3"/>
    <property type="match status" value="1"/>
</dbReference>
<keyword evidence="7" id="KW-1185">Reference proteome</keyword>
<reference evidence="6 7" key="1">
    <citation type="submission" date="2021-02" db="EMBL/GenBank/DDBJ databases">
        <title>De Novo genome assembly of isolated myxobacteria.</title>
        <authorList>
            <person name="Stevens D.C."/>
        </authorList>
    </citation>
    <scope>NUCLEOTIDE SEQUENCE [LARGE SCALE GENOMIC DNA]</scope>
    <source>
        <strain evidence="7">SCPEA02</strain>
    </source>
</reference>
<dbReference type="Gene3D" id="3.40.50.980">
    <property type="match status" value="2"/>
</dbReference>
<protein>
    <submittedName>
        <fullName evidence="6">Amino acid adenylation domain-containing protein</fullName>
    </submittedName>
</protein>
<dbReference type="SUPFAM" id="SSF47336">
    <property type="entry name" value="ACP-like"/>
    <property type="match status" value="1"/>
</dbReference>
<dbReference type="InterPro" id="IPR036736">
    <property type="entry name" value="ACP-like_sf"/>
</dbReference>
<name>A0ABX7P778_9BACT</name>
<dbReference type="CDD" id="cd12117">
    <property type="entry name" value="A_NRPS_Srf_like"/>
    <property type="match status" value="1"/>
</dbReference>
<dbReference type="InterPro" id="IPR006162">
    <property type="entry name" value="Ppantetheine_attach_site"/>
</dbReference>
<organism evidence="6 7">
    <name type="scientific">Pyxidicoccus parkwayensis</name>
    <dbReference type="NCBI Taxonomy" id="2813578"/>
    <lineage>
        <taxon>Bacteria</taxon>
        <taxon>Pseudomonadati</taxon>
        <taxon>Myxococcota</taxon>
        <taxon>Myxococcia</taxon>
        <taxon>Myxococcales</taxon>
        <taxon>Cystobacterineae</taxon>
        <taxon>Myxococcaceae</taxon>
        <taxon>Pyxidicoccus</taxon>
    </lineage>
</organism>
<dbReference type="SUPFAM" id="SSF56801">
    <property type="entry name" value="Acetyl-CoA synthetase-like"/>
    <property type="match status" value="1"/>
</dbReference>
<sequence length="1515" mass="165890">MEPLKKSLPLPERARVPVIVARTEEAELSFAQLRLWLVDQYQPGSALYNIPAALRLKGALDVVALERAFTEVVRRHQSLRTTFRAREGRPVQVIHPGMPCELEVEDLRHLPEPERTREALRLAREEAQRPFDLARGPLLRTGLVRLADEEHLLLVTMHHIVSDAWSLSVLIRELGALYEAFLTGQPSPLPELPIQYADYAVRQREWLQDDVLDGQLAYWKRQLEGAPPSLELPTDRPRTADTRNPGAMMNVELPAGLSRNLKNFCRAEGATLFMGLLAGLQALLARYTGQDDISVGAPIAGRRQAETEGLIGFFVNTLVLRTKLGVDPTFRELLGRVKEVTLGAYSHQDVPFEKLVEVLKPARQLGHTPFFQVALGLLNTPPLELSLRGLTLTPVDAVDSGTSKFDFTLTLVESPRGLAGTVEYRTDLFEPSTVTRMMEHLRVLLENAVLYPTRRLSELSLQATVERRRVLVDWNATSVEYPRDASLHSLFEARAAASPEAVAVVAPGGRTLTYGELDRRANQLANHLRADGVRVGDRVALCMEHAPEAVVAVLGILKAGAAYVPLDPSAPPERMGFILHDTGATRVLTLEGAARHLPADAARPVFLDTEAARIAASPDTAPSVDVTGADLAYVMYTSGSTGRPKGVCVPHRAVTRLVVGTGFAKLGPDEVLLQLAPLAFDASTFELWGGLLHGARLVVPPPHALSLEELGRLLDSHRITTLWLTAALYEQMVVSQPAALARVRQVLAGGDVLPPERVREHLAFGGRLVNGYGPTEGTTFTCCHVLTDPAGVGHSVSIGKPIANTRVYLLDASLRPVPVGVPGELFIGGDGLAWGYLRRPDLTAECFLPDPYSSAPGARLYRSGDLARWLPDGRLQFLGRRDAQVKLRGFRIEPGEVEVVLSRHPGVREVTVLARDDMPGGKALVAYLAPRNAQTVDSQALRAFLRKTLPEYMVPSAFVALDALPVTQNGKVDRRALPHPDSVGAGERGGEPVAPRTPVEEQVAALMCHVLRRERVGVHDDFFALGGHSLLATQLLSRIQHTLGVEVPLRAMFEGPTVADLARQIEGEQGAPARSLPPLVRVPRDEPLPLSFSQERLWKLYKMNPASTAYNQLGTYRFVGEMNVAALHGALQAMVDRHESLRTTFAEEDGRPVQRVAPSLRFELPVRDVRGRDDAWAEVQARIAEEARRPFDLTHGPLVRGELFRLADDEHLLLFSKHHILSDGWSEGVLTREVGLLYTALVTGGTPALPPLPVQYPDFAAWQRGWLAGPELESRLGYWRAALAGAPTLLNLPTDKPRPATRTFNGTSVPVVLGKARSDGLNALCQQERVTPFMALLALFGKVLCHESGQDEVVIGSPIANRTLPQLESLIGLFVNGLALRVDLRGRPTFRQLLARVRDVTLGAYAHQEVPFEQVVDAIGVQRPPNRSPLFQAMFALQNAPSEPVPLPGLTLVPMESTDRGAAVYELALALYELEDGFTGSLEFNTDLFDPSTAERWCDALLAQVDRALAHPDSP</sequence>
<dbReference type="InterPro" id="IPR000873">
    <property type="entry name" value="AMP-dep_synth/lig_dom"/>
</dbReference>
<dbReference type="RefSeq" id="WP_206727892.1">
    <property type="nucleotide sequence ID" value="NZ_CP071090.1"/>
</dbReference>
<dbReference type="Pfam" id="PF00668">
    <property type="entry name" value="Condensation"/>
    <property type="match status" value="2"/>
</dbReference>
<dbReference type="PANTHER" id="PTHR45527">
    <property type="entry name" value="NONRIBOSOMAL PEPTIDE SYNTHETASE"/>
    <property type="match status" value="1"/>
</dbReference>
<dbReference type="InterPro" id="IPR045851">
    <property type="entry name" value="AMP-bd_C_sf"/>
</dbReference>
<dbReference type="Gene3D" id="1.10.1200.10">
    <property type="entry name" value="ACP-like"/>
    <property type="match status" value="1"/>
</dbReference>
<dbReference type="InterPro" id="IPR010071">
    <property type="entry name" value="AA_adenyl_dom"/>
</dbReference>
<dbReference type="PROSITE" id="PS00455">
    <property type="entry name" value="AMP_BINDING"/>
    <property type="match status" value="1"/>
</dbReference>